<dbReference type="PROSITE" id="PS51367">
    <property type="entry name" value="THAUMATIN_2"/>
    <property type="match status" value="1"/>
</dbReference>
<name>A0A3G5AEJ5_9VIRU</name>
<accession>A0A3G5AEJ5</accession>
<proteinExistence type="predicted"/>
<keyword evidence="1" id="KW-0812">Transmembrane</keyword>
<dbReference type="Pfam" id="PF00314">
    <property type="entry name" value="Thaumatin"/>
    <property type="match status" value="1"/>
</dbReference>
<sequence length="277" mass="31351">MDDVKTPLISENNSPYAPPKDNTCKYCKLVILAIAIILGVISLILVICLRHETQNNNSNYLYKLILFNNCSRSVYPYIIYSNYTNNTGLIFPGKSYTLYGSDKIDIVALDDGITYHPNMPLTKAHIYTINHNVLYHVTMVSGYNIPISLELVNNTQCQKIYWNYPITENICPFEYRYYVDKTYIGCQTPCQVYKLGQYCCSGNYSCAVPQCVGKYCFPIVCLGQSWPGNSSSIFGNACPFCTLTKCLNTDCCSMIYGMEIPTQCGTFDDIVYKLTFC</sequence>
<protein>
    <submittedName>
        <fullName evidence="2">Pathogenesis-related protein 5-like</fullName>
    </submittedName>
</protein>
<reference evidence="2" key="1">
    <citation type="submission" date="2018-10" db="EMBL/GenBank/DDBJ databases">
        <title>Hidden diversity of soil giant viruses.</title>
        <authorList>
            <person name="Schulz F."/>
            <person name="Alteio L."/>
            <person name="Goudeau D."/>
            <person name="Ryan E.M."/>
            <person name="Malmstrom R.R."/>
            <person name="Blanchard J."/>
            <person name="Woyke T."/>
        </authorList>
    </citation>
    <scope>NUCLEOTIDE SEQUENCE</scope>
    <source>
        <strain evidence="2">SAV1</strain>
    </source>
</reference>
<dbReference type="PANTHER" id="PTHR31013">
    <property type="entry name" value="THAUMATIN FAMILY PROTEIN-RELATED"/>
    <property type="match status" value="1"/>
</dbReference>
<evidence type="ECO:0000256" key="1">
    <source>
        <dbReference type="SAM" id="Phobius"/>
    </source>
</evidence>
<feature type="transmembrane region" description="Helical" evidence="1">
    <location>
        <begin position="29"/>
        <end position="49"/>
    </location>
</feature>
<keyword evidence="1" id="KW-1133">Transmembrane helix</keyword>
<dbReference type="EMBL" id="MK072464">
    <property type="protein sequence ID" value="AYV85645.1"/>
    <property type="molecule type" value="Genomic_DNA"/>
</dbReference>
<evidence type="ECO:0000313" key="2">
    <source>
        <dbReference type="EMBL" id="AYV85645.1"/>
    </source>
</evidence>
<dbReference type="Gene3D" id="2.60.110.10">
    <property type="entry name" value="Thaumatin"/>
    <property type="match status" value="1"/>
</dbReference>
<dbReference type="InterPro" id="IPR001938">
    <property type="entry name" value="Thaumatin"/>
</dbReference>
<organism evidence="2">
    <name type="scientific">Satyrvirus sp</name>
    <dbReference type="NCBI Taxonomy" id="2487771"/>
    <lineage>
        <taxon>Viruses</taxon>
        <taxon>Varidnaviria</taxon>
        <taxon>Bamfordvirae</taxon>
        <taxon>Nucleocytoviricota</taxon>
        <taxon>Megaviricetes</taxon>
        <taxon>Imitervirales</taxon>
        <taxon>Mimiviridae</taxon>
        <taxon>Megamimivirinae</taxon>
    </lineage>
</organism>
<dbReference type="InterPro" id="IPR037176">
    <property type="entry name" value="Osmotin/thaumatin-like_sf"/>
</dbReference>
<keyword evidence="1" id="KW-0472">Membrane</keyword>
<dbReference type="SUPFAM" id="SSF49870">
    <property type="entry name" value="Osmotin, thaumatin-like protein"/>
    <property type="match status" value="1"/>
</dbReference>
<dbReference type="PANTHER" id="PTHR31013:SF2">
    <property type="entry name" value="THAUMATIN-LIKE PROTEIN"/>
    <property type="match status" value="1"/>
</dbReference>
<gene>
    <name evidence="2" type="ORF">Satyrvirus28_3</name>
</gene>